<keyword evidence="4" id="KW-1185">Reference proteome</keyword>
<evidence type="ECO:0000313" key="4">
    <source>
        <dbReference type="Proteomes" id="UP001549119"/>
    </source>
</evidence>
<dbReference type="RefSeq" id="WP_209650340.1">
    <property type="nucleotide sequence ID" value="NZ_JBEPNV010000001.1"/>
</dbReference>
<keyword evidence="1" id="KW-0812">Transmembrane</keyword>
<evidence type="ECO:0000256" key="1">
    <source>
        <dbReference type="SAM" id="Phobius"/>
    </source>
</evidence>
<organism evidence="2 4">
    <name type="scientific">Methylobacterium radiotolerans</name>
    <dbReference type="NCBI Taxonomy" id="31998"/>
    <lineage>
        <taxon>Bacteria</taxon>
        <taxon>Pseudomonadati</taxon>
        <taxon>Pseudomonadota</taxon>
        <taxon>Alphaproteobacteria</taxon>
        <taxon>Hyphomicrobiales</taxon>
        <taxon>Methylobacteriaceae</taxon>
        <taxon>Methylobacterium</taxon>
    </lineage>
</organism>
<comment type="caution">
    <text evidence="2">The sequence shown here is derived from an EMBL/GenBank/DDBJ whole genome shotgun (WGS) entry which is preliminary data.</text>
</comment>
<sequence length="158" mass="16570">MATDPVLTAAIGELADAVLYAAAGLAAVILVMGAVITVVASGVLHQLQDLNDHVAKVRDEGVDINVDAGAIGRSPFDAEQLVRLYGFILGLWHKRTKLKGEQIPSTERVTLDLAEAVGIELPTRQDVVGIRPNGTTVQTSLLPYGAEPIPAALDPETA</sequence>
<gene>
    <name evidence="2" type="ORF">ABIC20_005604</name>
    <name evidence="3" type="ORF">ABIC20_005929</name>
</gene>
<dbReference type="EMBL" id="JBEPNW010000002">
    <property type="protein sequence ID" value="MET3868620.1"/>
    <property type="molecule type" value="Genomic_DNA"/>
</dbReference>
<evidence type="ECO:0000313" key="3">
    <source>
        <dbReference type="EMBL" id="MET3868620.1"/>
    </source>
</evidence>
<proteinExistence type="predicted"/>
<name>A0ABV2NP68_9HYPH</name>
<keyword evidence="1" id="KW-0472">Membrane</keyword>
<keyword evidence="1" id="KW-1133">Transmembrane helix</keyword>
<feature type="transmembrane region" description="Helical" evidence="1">
    <location>
        <begin position="20"/>
        <end position="44"/>
    </location>
</feature>
<dbReference type="EMBL" id="JBEPNW010000002">
    <property type="protein sequence ID" value="MET3868295.1"/>
    <property type="molecule type" value="Genomic_DNA"/>
</dbReference>
<accession>A0ABV2NP68</accession>
<protein>
    <submittedName>
        <fullName evidence="2">Uncharacterized protein</fullName>
    </submittedName>
</protein>
<reference evidence="2 4" key="1">
    <citation type="submission" date="2024-06" db="EMBL/GenBank/DDBJ databases">
        <title>Genomics of switchgrass bacterial isolates.</title>
        <authorList>
            <person name="Shade A."/>
        </authorList>
    </citation>
    <scope>NUCLEOTIDE SEQUENCE [LARGE SCALE GENOMIC DNA]</scope>
    <source>
        <strain evidence="2 4">PvP084</strain>
    </source>
</reference>
<evidence type="ECO:0000313" key="2">
    <source>
        <dbReference type="EMBL" id="MET3868295.1"/>
    </source>
</evidence>
<dbReference type="Proteomes" id="UP001549119">
    <property type="component" value="Unassembled WGS sequence"/>
</dbReference>